<proteinExistence type="predicted"/>
<feature type="transmembrane region" description="Helical" evidence="1">
    <location>
        <begin position="67"/>
        <end position="87"/>
    </location>
</feature>
<keyword evidence="1" id="KW-0472">Membrane</keyword>
<reference evidence="2" key="1">
    <citation type="journal article" date="2014" name="Front. Microbiol.">
        <title>High frequency of phylogenetically diverse reductive dehalogenase-homologous genes in deep subseafloor sedimentary metagenomes.</title>
        <authorList>
            <person name="Kawai M."/>
            <person name="Futagami T."/>
            <person name="Toyoda A."/>
            <person name="Takaki Y."/>
            <person name="Nishi S."/>
            <person name="Hori S."/>
            <person name="Arai W."/>
            <person name="Tsubouchi T."/>
            <person name="Morono Y."/>
            <person name="Uchiyama I."/>
            <person name="Ito T."/>
            <person name="Fujiyama A."/>
            <person name="Inagaki F."/>
            <person name="Takami H."/>
        </authorList>
    </citation>
    <scope>NUCLEOTIDE SEQUENCE</scope>
    <source>
        <strain evidence="2">Expedition CK06-06</strain>
    </source>
</reference>
<feature type="non-terminal residue" evidence="2">
    <location>
        <position position="1"/>
    </location>
</feature>
<keyword evidence="1" id="KW-0812">Transmembrane</keyword>
<organism evidence="2">
    <name type="scientific">marine sediment metagenome</name>
    <dbReference type="NCBI Taxonomy" id="412755"/>
    <lineage>
        <taxon>unclassified sequences</taxon>
        <taxon>metagenomes</taxon>
        <taxon>ecological metagenomes</taxon>
    </lineage>
</organism>
<dbReference type="AlphaFoldDB" id="X1UHD0"/>
<accession>X1UHD0</accession>
<evidence type="ECO:0000256" key="1">
    <source>
        <dbReference type="SAM" id="Phobius"/>
    </source>
</evidence>
<protein>
    <submittedName>
        <fullName evidence="2">Uncharacterized protein</fullName>
    </submittedName>
</protein>
<name>X1UHD0_9ZZZZ</name>
<keyword evidence="1" id="KW-1133">Transmembrane helix</keyword>
<gene>
    <name evidence="2" type="ORF">S12H4_41203</name>
</gene>
<dbReference type="EMBL" id="BARW01025078">
    <property type="protein sequence ID" value="GAI99285.1"/>
    <property type="molecule type" value="Genomic_DNA"/>
</dbReference>
<evidence type="ECO:0000313" key="2">
    <source>
        <dbReference type="EMBL" id="GAI99285.1"/>
    </source>
</evidence>
<comment type="caution">
    <text evidence="2">The sequence shown here is derived from an EMBL/GenBank/DDBJ whole genome shotgun (WGS) entry which is preliminary data.</text>
</comment>
<sequence>VFEAEVDKHETYEGTPGEVETFAADIRLNVSFNVMVYAVCFPMFNNGTGIWHDPTFSVFMVFEAKGFWALILLIAGIGFVGVATILIKRRKDMRF</sequence>